<dbReference type="RefSeq" id="XP_052123069.1">
    <property type="nucleotide sequence ID" value="XM_052267109.1"/>
</dbReference>
<protein>
    <submittedName>
        <fullName evidence="4">Uncharacterized protein LOC113205432</fullName>
    </submittedName>
</protein>
<proteinExistence type="predicted"/>
<evidence type="ECO:0000256" key="2">
    <source>
        <dbReference type="SAM" id="Phobius"/>
    </source>
</evidence>
<evidence type="ECO:0000256" key="1">
    <source>
        <dbReference type="SAM" id="MobiDB-lite"/>
    </source>
</evidence>
<feature type="compositionally biased region" description="Low complexity" evidence="1">
    <location>
        <begin position="1"/>
        <end position="15"/>
    </location>
</feature>
<keyword evidence="2" id="KW-0812">Transmembrane</keyword>
<keyword evidence="2" id="KW-1133">Transmembrane helix</keyword>
<keyword evidence="2" id="KW-0472">Membrane</keyword>
<evidence type="ECO:0000313" key="4">
    <source>
        <dbReference type="RefSeq" id="XP_052123069.1"/>
    </source>
</evidence>
<gene>
    <name evidence="4" type="primary">LOC113205432</name>
</gene>
<sequence>MRGGLALASSPSAAPDQRPGVQGDPARDGLGRHHGKMGAGGSSEASVPGGPPVAGSEPGAAGAAGGGAQWGAFVVLLFLGLLVAYCCWGAPCCRGCCCRPRKNSAAAAHPRAHEDSGVQAEDALGSVCTPTIILLPQGRMLVVDGAVLSSLQADASGLDLIRLGENLVRAQRRQVSKGKRTSTDLV</sequence>
<keyword evidence="3" id="KW-1185">Reference proteome</keyword>
<dbReference type="AlphaFoldDB" id="A0A9C6U4S5"/>
<reference evidence="4" key="1">
    <citation type="submission" date="2025-08" db="UniProtKB">
        <authorList>
            <consortium name="RefSeq"/>
        </authorList>
    </citation>
    <scope>IDENTIFICATION</scope>
    <source>
        <tissue evidence="4">Whole organism</tissue>
    </source>
</reference>
<organism evidence="3 4">
    <name type="scientific">Frankliniella occidentalis</name>
    <name type="common">Western flower thrips</name>
    <name type="synonym">Euthrips occidentalis</name>
    <dbReference type="NCBI Taxonomy" id="133901"/>
    <lineage>
        <taxon>Eukaryota</taxon>
        <taxon>Metazoa</taxon>
        <taxon>Ecdysozoa</taxon>
        <taxon>Arthropoda</taxon>
        <taxon>Hexapoda</taxon>
        <taxon>Insecta</taxon>
        <taxon>Pterygota</taxon>
        <taxon>Neoptera</taxon>
        <taxon>Paraneoptera</taxon>
        <taxon>Thysanoptera</taxon>
        <taxon>Terebrantia</taxon>
        <taxon>Thripoidea</taxon>
        <taxon>Thripidae</taxon>
        <taxon>Frankliniella</taxon>
    </lineage>
</organism>
<feature type="region of interest" description="Disordered" evidence="1">
    <location>
        <begin position="1"/>
        <end position="61"/>
    </location>
</feature>
<dbReference type="OrthoDB" id="8184505at2759"/>
<dbReference type="Proteomes" id="UP000504606">
    <property type="component" value="Unplaced"/>
</dbReference>
<dbReference type="GeneID" id="113205432"/>
<accession>A0A9C6U4S5</accession>
<feature type="compositionally biased region" description="Low complexity" evidence="1">
    <location>
        <begin position="44"/>
        <end position="61"/>
    </location>
</feature>
<evidence type="ECO:0000313" key="3">
    <source>
        <dbReference type="Proteomes" id="UP000504606"/>
    </source>
</evidence>
<dbReference type="KEGG" id="foc:113205432"/>
<feature type="transmembrane region" description="Helical" evidence="2">
    <location>
        <begin position="70"/>
        <end position="91"/>
    </location>
</feature>
<name>A0A9C6U4S5_FRAOC</name>